<dbReference type="RefSeq" id="WP_154514575.1">
    <property type="nucleotide sequence ID" value="NZ_VUNM01000004.1"/>
</dbReference>
<dbReference type="Proteomes" id="UP000442619">
    <property type="component" value="Unassembled WGS sequence"/>
</dbReference>
<gene>
    <name evidence="1" type="ORF">FYJ79_03460</name>
</gene>
<sequence>MRKHTYMNIGMISFIVVAIVLSLVTFATLSYVTARDNYSLAKRYATHEQAYYALENQAYSELKHIKTILQTSTSENAALLSLKEHYTLNGHQLTITKSNSMTTFTLIVDIDYPHYTIHSSHTTPLKKWKKEESLHIL</sequence>
<dbReference type="EMBL" id="VUNM01000004">
    <property type="protein sequence ID" value="MST88643.1"/>
    <property type="molecule type" value="Genomic_DNA"/>
</dbReference>
<keyword evidence="2" id="KW-1185">Reference proteome</keyword>
<evidence type="ECO:0000313" key="2">
    <source>
        <dbReference type="Proteomes" id="UP000442619"/>
    </source>
</evidence>
<accession>A0A844FSJ2</accession>
<comment type="caution">
    <text evidence="1">The sequence shown here is derived from an EMBL/GenBank/DDBJ whole genome shotgun (WGS) entry which is preliminary data.</text>
</comment>
<evidence type="ECO:0000313" key="1">
    <source>
        <dbReference type="EMBL" id="MST88643.1"/>
    </source>
</evidence>
<proteinExistence type="predicted"/>
<name>A0A844FSJ2_9FIRM</name>
<organism evidence="1 2">
    <name type="scientific">Sharpea porci</name>
    <dbReference type="NCBI Taxonomy" id="2652286"/>
    <lineage>
        <taxon>Bacteria</taxon>
        <taxon>Bacillati</taxon>
        <taxon>Bacillota</taxon>
        <taxon>Erysipelotrichia</taxon>
        <taxon>Erysipelotrichales</taxon>
        <taxon>Coprobacillaceae</taxon>
        <taxon>Sharpea</taxon>
    </lineage>
</organism>
<protein>
    <submittedName>
        <fullName evidence="1">Uncharacterized protein</fullName>
    </submittedName>
</protein>
<reference evidence="1 2" key="1">
    <citation type="submission" date="2019-08" db="EMBL/GenBank/DDBJ databases">
        <title>In-depth cultivation of the pig gut microbiome towards novel bacterial diversity and tailored functional studies.</title>
        <authorList>
            <person name="Wylensek D."/>
            <person name="Hitch T.C.A."/>
            <person name="Clavel T."/>
        </authorList>
    </citation>
    <scope>NUCLEOTIDE SEQUENCE [LARGE SCALE GENOMIC DNA]</scope>
    <source>
        <strain evidence="1 2">CA-Schmier-601-WT-3</strain>
    </source>
</reference>
<dbReference type="AlphaFoldDB" id="A0A844FSJ2"/>